<comment type="similarity">
    <text evidence="1 7">Belongs to the TYW3 family.</text>
</comment>
<dbReference type="HAMAP" id="MF_00266">
    <property type="entry name" value="TYW3_archaea"/>
    <property type="match status" value="1"/>
</dbReference>
<evidence type="ECO:0000313" key="9">
    <source>
        <dbReference type="EMBL" id="MCC5447192.1"/>
    </source>
</evidence>
<protein>
    <recommendedName>
        <fullName evidence="6 7">tRNA(Phe) 7-((3-amino-3-carboxypropyl)-4-demethylwyosine(37)-N(4))-methyltransferase</fullName>
        <ecNumber evidence="7">2.1.1.282</ecNumber>
    </recommendedName>
    <alternativeName>
        <fullName evidence="7">tRNA wyosine derivatives biosynthesis protein Taw3</fullName>
    </alternativeName>
</protein>
<evidence type="ECO:0000256" key="1">
    <source>
        <dbReference type="ARBA" id="ARBA00008569"/>
    </source>
</evidence>
<dbReference type="AlphaFoldDB" id="A0A2T9WLE7"/>
<dbReference type="Gene3D" id="3.30.1960.10">
    <property type="entry name" value="tRNA wybutosine-synthesizing-like"/>
    <property type="match status" value="1"/>
</dbReference>
<keyword evidence="3 7" id="KW-0808">Transferase</keyword>
<dbReference type="PANTHER" id="PTHR48418">
    <property type="entry name" value="TRNA WYBUTOSINE-SYNTHESIZING PROTEIN 3"/>
    <property type="match status" value="1"/>
</dbReference>
<accession>A0A2T9WLE7</accession>
<evidence type="ECO:0000256" key="3">
    <source>
        <dbReference type="ARBA" id="ARBA00022679"/>
    </source>
</evidence>
<dbReference type="InterPro" id="IPR022908">
    <property type="entry name" value="Taw3"/>
</dbReference>
<reference evidence="9" key="4">
    <citation type="submission" date="2021-11" db="EMBL/GenBank/DDBJ databases">
        <authorList>
            <person name="Munson-Mcgee J."/>
            <person name="Field E."/>
            <person name="Bateson M."/>
            <person name="Rooney C."/>
            <person name="Stepanauskas R."/>
            <person name="Young M."/>
        </authorList>
    </citation>
    <scope>NUCLEOTIDE SEQUENCE</scope>
    <source>
        <strain evidence="9">SCGC AB-777_F03</strain>
    </source>
</reference>
<comment type="function">
    <text evidence="7">S-adenosyl-L-methionine-dependent methyltransferase that acts as a component of the wyosine derivatives biosynthesis pathway. Probably methylates N-4 position of wybutosine-86 to produce wybutosine-72.</text>
</comment>
<evidence type="ECO:0000256" key="2">
    <source>
        <dbReference type="ARBA" id="ARBA00022603"/>
    </source>
</evidence>
<evidence type="ECO:0000259" key="8">
    <source>
        <dbReference type="Pfam" id="PF02676"/>
    </source>
</evidence>
<proteinExistence type="inferred from homology"/>
<dbReference type="EC" id="2.1.1.282" evidence="7"/>
<dbReference type="InterPro" id="IPR036602">
    <property type="entry name" value="tRNA_yW-synthesising-like_sf"/>
</dbReference>
<dbReference type="GO" id="GO:0030488">
    <property type="term" value="P:tRNA methylation"/>
    <property type="evidence" value="ECO:0007669"/>
    <property type="project" value="InterPro"/>
</dbReference>
<reference evidence="10" key="2">
    <citation type="submission" date="2017-05" db="EMBL/GenBank/DDBJ databases">
        <authorList>
            <person name="Song R."/>
            <person name="Chenine A.L."/>
            <person name="Ruprecht R.M."/>
        </authorList>
    </citation>
    <scope>NUCLEOTIDE SEQUENCE</scope>
    <source>
        <strain evidence="10">SCGC AB-777_F03</strain>
    </source>
</reference>
<name>A0A2T9WLE7_NANST</name>
<gene>
    <name evidence="7" type="primary">taw3</name>
    <name evidence="9" type="ORF">DDW03_002130</name>
    <name evidence="10" type="ORF">DDW03_01500</name>
</gene>
<keyword evidence="4 7" id="KW-0949">S-adenosyl-L-methionine</keyword>
<dbReference type="Pfam" id="PF02676">
    <property type="entry name" value="TYW3"/>
    <property type="match status" value="1"/>
</dbReference>
<dbReference type="RefSeq" id="WP_228615417.1">
    <property type="nucleotide sequence ID" value="NZ_QEFP02000014.1"/>
</dbReference>
<evidence type="ECO:0000256" key="7">
    <source>
        <dbReference type="HAMAP-Rule" id="MF_00266"/>
    </source>
</evidence>
<dbReference type="GO" id="GO:0008175">
    <property type="term" value="F:tRNA methyltransferase activity"/>
    <property type="evidence" value="ECO:0007669"/>
    <property type="project" value="InterPro"/>
</dbReference>
<organism evidence="10">
    <name type="scientific">Nanobsidianus stetteri</name>
    <dbReference type="NCBI Taxonomy" id="1294122"/>
    <lineage>
        <taxon>Archaea</taxon>
        <taxon>Nanobdellota</taxon>
        <taxon>Candidatus Nanoarchaeia</taxon>
        <taxon>Nanoarchaeales</taxon>
        <taxon>Nanopusillaceae</taxon>
        <taxon>Candidatus Nanobsidianus</taxon>
    </lineage>
</organism>
<reference evidence="9" key="3">
    <citation type="submission" date="2017-05" db="EMBL/GenBank/DDBJ databases">
        <authorList>
            <person name="Munson-Mcgee J.H."/>
        </authorList>
    </citation>
    <scope>NUCLEOTIDE SEQUENCE</scope>
    <source>
        <strain evidence="9">SCGC AB-777_F03</strain>
    </source>
</reference>
<dbReference type="EMBL" id="QEFP02000014">
    <property type="protein sequence ID" value="MCC5447192.1"/>
    <property type="molecule type" value="Genomic_DNA"/>
</dbReference>
<dbReference type="PANTHER" id="PTHR48418:SF1">
    <property type="entry name" value="TRNA WYBUTOSINE-SYNTHESIZING PROTEIN 3"/>
    <property type="match status" value="1"/>
</dbReference>
<evidence type="ECO:0000256" key="4">
    <source>
        <dbReference type="ARBA" id="ARBA00022691"/>
    </source>
</evidence>
<evidence type="ECO:0000256" key="6">
    <source>
        <dbReference type="ARBA" id="ARBA00030554"/>
    </source>
</evidence>
<comment type="caution">
    <text evidence="10">The sequence shown here is derived from an EMBL/GenBank/DDBJ whole genome shotgun (WGS) entry which is preliminary data.</text>
</comment>
<dbReference type="Proteomes" id="UP000245509">
    <property type="component" value="Unassembled WGS sequence"/>
</dbReference>
<dbReference type="SUPFAM" id="SSF111278">
    <property type="entry name" value="SSo0622-like"/>
    <property type="match status" value="1"/>
</dbReference>
<reference evidence="10" key="1">
    <citation type="journal article" date="2015" name="Appl. Environ. Microbiol.">
        <title>Nanoarchaeota, Their Sulfolobales Host, and Nanoarchaeota Virus Distribution across Yellowstone National Park Hot Springs.</title>
        <authorList>
            <person name="Munson-McGee J.H."/>
            <person name="Field E.K."/>
            <person name="Bateson M."/>
            <person name="Rooney C."/>
            <person name="Stepanauskas R."/>
            <person name="Young M.J."/>
        </authorList>
    </citation>
    <scope>NUCLEOTIDE SEQUENCE [LARGE SCALE GENOMIC DNA]</scope>
    <source>
        <strain evidence="10">SCGC AB-777_F03</strain>
    </source>
</reference>
<comment type="catalytic activity">
    <reaction evidence="7">
        <text>4-demethyl-7-[(3S)-3-amino-3-carboxypropyl]wyosine(37) in tRNA(Phe) + S-adenosyl-L-methionine = 7-[(3S)-3-amino-3-carboxypropyl]wyosine(37) in tRNA(Phe) + S-adenosyl-L-homocysteine + H(+)</text>
        <dbReference type="Rhea" id="RHEA:36635"/>
        <dbReference type="Rhea" id="RHEA-COMP:10378"/>
        <dbReference type="Rhea" id="RHEA-COMP:10379"/>
        <dbReference type="ChEBI" id="CHEBI:15378"/>
        <dbReference type="ChEBI" id="CHEBI:57856"/>
        <dbReference type="ChEBI" id="CHEBI:59789"/>
        <dbReference type="ChEBI" id="CHEBI:73543"/>
        <dbReference type="ChEBI" id="CHEBI:73550"/>
        <dbReference type="EC" id="2.1.1.282"/>
    </reaction>
</comment>
<sequence>MDEFNKLKIYHMKKLEEAKEKYLADQPIYYILDLINSLDFFFTTSSCAGRIILLKIPKSGKKFEAEFLFKSHYYVNFYYIWNKLLEVYKNYDEKIYFKQEPFILHVSSKNIERAYELLNIARKSGFKHSGIFLINDKRVMVEIVGNEKIETIVSKNRKLLVDKEYFYNLVKEANEKLKNVRKRINIFYKNLLSYYITK</sequence>
<keyword evidence="2 7" id="KW-0489">Methyltransferase</keyword>
<dbReference type="EMBL" id="QEFP01000005">
    <property type="protein sequence ID" value="PVU68653.1"/>
    <property type="molecule type" value="Genomic_DNA"/>
</dbReference>
<feature type="domain" description="tRNA wybutosine-synthesizing protein" evidence="8">
    <location>
        <begin position="12"/>
        <end position="192"/>
    </location>
</feature>
<dbReference type="InterPro" id="IPR003827">
    <property type="entry name" value="tRNA_yW-synthesising"/>
</dbReference>
<keyword evidence="5 7" id="KW-0819">tRNA processing</keyword>
<evidence type="ECO:0000313" key="10">
    <source>
        <dbReference type="EMBL" id="PVU68653.1"/>
    </source>
</evidence>
<dbReference type="GO" id="GO:0031591">
    <property type="term" value="P:wybutosine biosynthetic process"/>
    <property type="evidence" value="ECO:0007669"/>
    <property type="project" value="InterPro"/>
</dbReference>
<evidence type="ECO:0000256" key="5">
    <source>
        <dbReference type="ARBA" id="ARBA00022694"/>
    </source>
</evidence>